<sequence>MPAESGRRGKAKMDTIEPTFMLLGDRPLLGALALAACLAGGSGSHGAVRSDLSGIPHRIDGAGFAPGWESGAPAAPHAAIVALQAHLAESSTKVSRVAHSAYHAPAAAEPRVKARPALAARPIASGIDSSTAGLTRQMLTEPAALSAGTAKSETVPALAPVPAVQLPQPAPTAALAVVSVPLSAQLGTEPAATFASPATMIESQPLRIVSSPELRRFDLAKFRAAPAKPVAKLAASRTSSATGTKVRQADRLIDDVVYHHAAVSVGGQAGGDIAVRIGPDMKPSVKVADLLGLVSAQMDPDSLARFTQAGSAGEYVSFATLRSAGFDVSYNAAADSIAISVTP</sequence>
<reference evidence="1 2" key="1">
    <citation type="submission" date="2024-09" db="EMBL/GenBank/DDBJ databases">
        <authorList>
            <person name="Sun Q."/>
            <person name="Mori K."/>
        </authorList>
    </citation>
    <scope>NUCLEOTIDE SEQUENCE [LARGE SCALE GENOMIC DNA]</scope>
    <source>
        <strain evidence="1 2">NCAIM B.02537</strain>
    </source>
</reference>
<accession>A0ABV6PJY1</accession>
<evidence type="ECO:0000313" key="2">
    <source>
        <dbReference type="Proteomes" id="UP001589943"/>
    </source>
</evidence>
<name>A0ABV6PJY1_9SPHN</name>
<gene>
    <name evidence="1" type="ORF">ACFFF7_12040</name>
</gene>
<organism evidence="1 2">
    <name type="scientific">Novosphingobium aquiterrae</name>
    <dbReference type="NCBI Taxonomy" id="624388"/>
    <lineage>
        <taxon>Bacteria</taxon>
        <taxon>Pseudomonadati</taxon>
        <taxon>Pseudomonadota</taxon>
        <taxon>Alphaproteobacteria</taxon>
        <taxon>Sphingomonadales</taxon>
        <taxon>Sphingomonadaceae</taxon>
        <taxon>Novosphingobium</taxon>
    </lineage>
</organism>
<keyword evidence="2" id="KW-1185">Reference proteome</keyword>
<protein>
    <submittedName>
        <fullName evidence="1">Uncharacterized protein</fullName>
    </submittedName>
</protein>
<proteinExistence type="predicted"/>
<evidence type="ECO:0000313" key="1">
    <source>
        <dbReference type="EMBL" id="MFC0590148.1"/>
    </source>
</evidence>
<dbReference type="Proteomes" id="UP001589943">
    <property type="component" value="Unassembled WGS sequence"/>
</dbReference>
<dbReference type="EMBL" id="JBHLTL010000006">
    <property type="protein sequence ID" value="MFC0590148.1"/>
    <property type="molecule type" value="Genomic_DNA"/>
</dbReference>
<comment type="caution">
    <text evidence="1">The sequence shown here is derived from an EMBL/GenBank/DDBJ whole genome shotgun (WGS) entry which is preliminary data.</text>
</comment>